<dbReference type="SUPFAM" id="SSF47781">
    <property type="entry name" value="RuvA domain 2-like"/>
    <property type="match status" value="1"/>
</dbReference>
<feature type="compositionally biased region" description="Low complexity" evidence="10">
    <location>
        <begin position="702"/>
        <end position="713"/>
    </location>
</feature>
<evidence type="ECO:0000256" key="1">
    <source>
        <dbReference type="ARBA" id="ARBA00004123"/>
    </source>
</evidence>
<dbReference type="PANTHER" id="PTHR10150:SF0">
    <property type="entry name" value="DNA REPAIR ENDONUCLEASE XPF"/>
    <property type="match status" value="1"/>
</dbReference>
<feature type="domain" description="ERCC4" evidence="11">
    <location>
        <begin position="854"/>
        <end position="934"/>
    </location>
</feature>
<keyword evidence="4 12" id="KW-0255">Endonuclease</keyword>
<feature type="compositionally biased region" description="Gly residues" evidence="10">
    <location>
        <begin position="655"/>
        <end position="664"/>
    </location>
</feature>
<dbReference type="Pfam" id="PF02732">
    <property type="entry name" value="ERCC4"/>
    <property type="match status" value="1"/>
</dbReference>
<evidence type="ECO:0000256" key="4">
    <source>
        <dbReference type="ARBA" id="ARBA00022759"/>
    </source>
</evidence>
<dbReference type="GO" id="GO:0000014">
    <property type="term" value="F:single-stranded DNA endodeoxyribonuclease activity"/>
    <property type="evidence" value="ECO:0007669"/>
    <property type="project" value="TreeGrafter"/>
</dbReference>
<dbReference type="Gene3D" id="1.10.150.20">
    <property type="entry name" value="5' to 3' exonuclease, C-terminal subdomain"/>
    <property type="match status" value="1"/>
</dbReference>
<dbReference type="OrthoDB" id="361020at2759"/>
<gene>
    <name evidence="12" type="ORF">C2E20_1530</name>
</gene>
<evidence type="ECO:0000313" key="12">
    <source>
        <dbReference type="EMBL" id="PSC75286.1"/>
    </source>
</evidence>
<evidence type="ECO:0000256" key="5">
    <source>
        <dbReference type="ARBA" id="ARBA00022763"/>
    </source>
</evidence>
<keyword evidence="6" id="KW-0378">Hydrolase</keyword>
<dbReference type="AlphaFoldDB" id="A0A2P6VME9"/>
<feature type="region of interest" description="Disordered" evidence="10">
    <location>
        <begin position="655"/>
        <end position="714"/>
    </location>
</feature>
<comment type="caution">
    <text evidence="12">The sequence shown here is derived from an EMBL/GenBank/DDBJ whole genome shotgun (WGS) entry which is preliminary data.</text>
</comment>
<dbReference type="InterPro" id="IPR011335">
    <property type="entry name" value="Restrct_endonuc-II-like"/>
</dbReference>
<dbReference type="InterPro" id="IPR047520">
    <property type="entry name" value="XPF_nuclease"/>
</dbReference>
<evidence type="ECO:0000256" key="7">
    <source>
        <dbReference type="ARBA" id="ARBA00023125"/>
    </source>
</evidence>
<organism evidence="12 13">
    <name type="scientific">Micractinium conductrix</name>
    <dbReference type="NCBI Taxonomy" id="554055"/>
    <lineage>
        <taxon>Eukaryota</taxon>
        <taxon>Viridiplantae</taxon>
        <taxon>Chlorophyta</taxon>
        <taxon>core chlorophytes</taxon>
        <taxon>Trebouxiophyceae</taxon>
        <taxon>Chlorellales</taxon>
        <taxon>Chlorellaceae</taxon>
        <taxon>Chlorella clade</taxon>
        <taxon>Micractinium</taxon>
    </lineage>
</organism>
<protein>
    <submittedName>
        <fullName evidence="12">DNA repair endonuclease UVH1</fullName>
    </submittedName>
</protein>
<dbReference type="SUPFAM" id="SSF52980">
    <property type="entry name" value="Restriction endonuclease-like"/>
    <property type="match status" value="1"/>
</dbReference>
<evidence type="ECO:0000256" key="6">
    <source>
        <dbReference type="ARBA" id="ARBA00022801"/>
    </source>
</evidence>
<dbReference type="FunFam" id="3.40.50.10130:FF:000002">
    <property type="entry name" value="DNA repair endonuclease XPF"/>
    <property type="match status" value="1"/>
</dbReference>
<dbReference type="EMBL" id="LHPF02000002">
    <property type="protein sequence ID" value="PSC75286.1"/>
    <property type="molecule type" value="Genomic_DNA"/>
</dbReference>
<evidence type="ECO:0000256" key="8">
    <source>
        <dbReference type="ARBA" id="ARBA00023204"/>
    </source>
</evidence>
<dbReference type="CDD" id="cd20078">
    <property type="entry name" value="XPF_nuclease_XPF_euk"/>
    <property type="match status" value="1"/>
</dbReference>
<feature type="compositionally biased region" description="Low complexity" evidence="10">
    <location>
        <begin position="498"/>
        <end position="507"/>
    </location>
</feature>
<comment type="similarity">
    <text evidence="2">Belongs to the XPF family.</text>
</comment>
<feature type="region of interest" description="Disordered" evidence="10">
    <location>
        <begin position="599"/>
        <end position="635"/>
    </location>
</feature>
<feature type="compositionally biased region" description="Gly residues" evidence="10">
    <location>
        <begin position="614"/>
        <end position="626"/>
    </location>
</feature>
<evidence type="ECO:0000256" key="3">
    <source>
        <dbReference type="ARBA" id="ARBA00022722"/>
    </source>
</evidence>
<evidence type="ECO:0000313" key="13">
    <source>
        <dbReference type="Proteomes" id="UP000239649"/>
    </source>
</evidence>
<dbReference type="Gene3D" id="3.40.50.10130">
    <property type="match status" value="1"/>
</dbReference>
<evidence type="ECO:0000256" key="2">
    <source>
        <dbReference type="ARBA" id="ARBA00010015"/>
    </source>
</evidence>
<sequence>MWGPGPPQGQASDEGDPPGGPSGVPAAAAAAAAAVPAVDDLGGLDPALEADAVRQAAAGMLLPFQRALLEELLEEDGLCVLSPGLGLHQVVAALLRLQDARLHAPGQRGVVLVLGAAPWQRDLLRRELLRIDPAIAERAAAAIGARAAAALEVPAEVTNEVAAAERQALYATRSCLFVTTRILVVDQLSGRISADQIAGMVVLNAHRVTDSSGEGFAVRLYKSAAPAGVVRAFSDAPAAFASEFNKVEKVMKALYVRRLYLWPRFQAQAREDLEARPPQLLELAQPMSAAMSLIYESIAELMGECVRELKRINNKLDATDLTVNQSLTRAFDEAVRRQLAPIWHTVSPKTKQIVADLRTLRSLASFMLRFDSVTFMSYLDNLRATEGTKSVWLFHSAAHTIFEAAKSRVYKLKQAGGGAAAAAQKRKRRAGEGEDAAGGGGGGGGARAAAPAVEPVLEVMPKWELLREVLEEIQAERAKLRHQAGVSGSADTSSGRQAAAGAAAPAAGDDEVIVLDSDGEDKQQDPEQDPAGERGAGPGEPPAAAAAQQAAQAPVLVVCQDAFTKRQLRDVLKAGGPEALMQRLYRDYLQYKLEGGAAGSRKAGGALADEPSGGAAGSPGSGGGGPPQARMMGGYRPGEETALLKEARALAAAAGGGAQGGGAQGDSAGSEGEGSDTSLQEPRGGGGGAAADVGAPGGAGGDPQQQRQQQQQQHPLLEGVRFLSLESREYLALWEAEPAFVVMYDLDVAFTRCLELYKAARPGRPLAVYLLRYEDSFESDRYQLALRREREVFESMIKNKEIMILPIATSREQVDPARCLPATHADEALLLGGAANALTRRAGGRASSRPVPKRVVVDVREFMSSLPAVLHQQGLEVVPLTLEVGDYVLSPELCVERKSISDLKGSLASGRLYHQAAAMSKHYKTPVLLIEFEGDRAFALQASSDIGDEVQLHSLMSRVALLVLHFPRLRLIWSRSLHATADIFQQLKANQDEPDPVTAATVGVPDEAGACAGGAPIESLVNQTAIDLLRRLPGVTEGNYRALMREAGSLAGLADLSLATLTAVVGGQTAARKLKEFLSQECRALFAAL</sequence>
<feature type="region of interest" description="Disordered" evidence="10">
    <location>
        <begin position="1"/>
        <end position="25"/>
    </location>
</feature>
<feature type="region of interest" description="Disordered" evidence="10">
    <location>
        <begin position="421"/>
        <end position="448"/>
    </location>
</feature>
<evidence type="ECO:0000256" key="9">
    <source>
        <dbReference type="ARBA" id="ARBA00023242"/>
    </source>
</evidence>
<dbReference type="STRING" id="554055.A0A2P6VME9"/>
<dbReference type="GO" id="GO:1901255">
    <property type="term" value="P:nucleotide-excision repair involved in interstrand cross-link repair"/>
    <property type="evidence" value="ECO:0007669"/>
    <property type="project" value="TreeGrafter"/>
</dbReference>
<keyword evidence="3" id="KW-0540">Nuclease</keyword>
<dbReference type="Proteomes" id="UP000239649">
    <property type="component" value="Unassembled WGS sequence"/>
</dbReference>
<feature type="region of interest" description="Disordered" evidence="10">
    <location>
        <begin position="481"/>
        <end position="548"/>
    </location>
</feature>
<dbReference type="InterPro" id="IPR010994">
    <property type="entry name" value="RuvA_2-like"/>
</dbReference>
<comment type="subcellular location">
    <subcellularLocation>
        <location evidence="1">Nucleus</location>
    </subcellularLocation>
</comment>
<feature type="compositionally biased region" description="Gly residues" evidence="10">
    <location>
        <begin position="436"/>
        <end position="446"/>
    </location>
</feature>
<keyword evidence="5" id="KW-0227">DNA damage</keyword>
<dbReference type="GO" id="GO:0000712">
    <property type="term" value="P:resolution of meiotic recombination intermediates"/>
    <property type="evidence" value="ECO:0007669"/>
    <property type="project" value="TreeGrafter"/>
</dbReference>
<feature type="compositionally biased region" description="Acidic residues" evidence="10">
    <location>
        <begin position="508"/>
        <end position="519"/>
    </location>
</feature>
<dbReference type="SMART" id="SM00891">
    <property type="entry name" value="ERCC4"/>
    <property type="match status" value="1"/>
</dbReference>
<keyword evidence="7" id="KW-0238">DNA-binding</keyword>
<reference evidence="12 13" key="1">
    <citation type="journal article" date="2018" name="Plant J.">
        <title>Genome sequences of Chlorella sorokiniana UTEX 1602 and Micractinium conductrix SAG 241.80: implications to maltose excretion by a green alga.</title>
        <authorList>
            <person name="Arriola M.B."/>
            <person name="Velmurugan N."/>
            <person name="Zhang Y."/>
            <person name="Plunkett M.H."/>
            <person name="Hondzo H."/>
            <person name="Barney B.M."/>
        </authorList>
    </citation>
    <scope>NUCLEOTIDE SEQUENCE [LARGE SCALE GENOMIC DNA]</scope>
    <source>
        <strain evidence="12 13">SAG 241.80</strain>
    </source>
</reference>
<keyword evidence="13" id="KW-1185">Reference proteome</keyword>
<dbReference type="GO" id="GO:0003684">
    <property type="term" value="F:damaged DNA binding"/>
    <property type="evidence" value="ECO:0007669"/>
    <property type="project" value="TreeGrafter"/>
</dbReference>
<evidence type="ECO:0000259" key="11">
    <source>
        <dbReference type="SMART" id="SM00891"/>
    </source>
</evidence>
<feature type="compositionally biased region" description="Low complexity" evidence="10">
    <location>
        <begin position="599"/>
        <end position="613"/>
    </location>
</feature>
<dbReference type="InterPro" id="IPR006166">
    <property type="entry name" value="ERCC4_domain"/>
</dbReference>
<keyword evidence="9" id="KW-0539">Nucleus</keyword>
<dbReference type="GO" id="GO:0000724">
    <property type="term" value="P:double-strand break repair via homologous recombination"/>
    <property type="evidence" value="ECO:0007669"/>
    <property type="project" value="TreeGrafter"/>
</dbReference>
<evidence type="ECO:0000256" key="10">
    <source>
        <dbReference type="SAM" id="MobiDB-lite"/>
    </source>
</evidence>
<proteinExistence type="inferred from homology"/>
<keyword evidence="8" id="KW-0234">DNA repair</keyword>
<dbReference type="PANTHER" id="PTHR10150">
    <property type="entry name" value="DNA REPAIR ENDONUCLEASE XPF"/>
    <property type="match status" value="1"/>
</dbReference>
<accession>A0A2P6VME9</accession>
<dbReference type="GO" id="GO:0000110">
    <property type="term" value="C:nucleotide-excision repair factor 1 complex"/>
    <property type="evidence" value="ECO:0007669"/>
    <property type="project" value="TreeGrafter"/>
</dbReference>
<feature type="compositionally biased region" description="Gly residues" evidence="10">
    <location>
        <begin position="683"/>
        <end position="701"/>
    </location>
</feature>
<dbReference type="GO" id="GO:0003697">
    <property type="term" value="F:single-stranded DNA binding"/>
    <property type="evidence" value="ECO:0007669"/>
    <property type="project" value="TreeGrafter"/>
</dbReference>
<name>A0A2P6VME9_9CHLO</name>